<keyword evidence="1" id="KW-0472">Membrane</keyword>
<feature type="transmembrane region" description="Helical" evidence="1">
    <location>
        <begin position="54"/>
        <end position="73"/>
    </location>
</feature>
<dbReference type="EMBL" id="PISD01000042">
    <property type="protein sequence ID" value="PKG27488.1"/>
    <property type="molecule type" value="Genomic_DNA"/>
</dbReference>
<sequence>MGRAYKAKRIFLALSIGVGFISAIGVFFIPQKIAEIFYHDASIWMILVPKSAHLMYGIGFFFITVALLAIALLNLKKQSFILGAGLVLLSIIPFYLGSQGYIIFSHESISFSYPLSTDKYEYGWQDLKEINYFEPTGNERGQYVFTFHDQNELSLEDNLYFSDLIAPLFAKLDSINLKIERAAN</sequence>
<comment type="caution">
    <text evidence="2">The sequence shown here is derived from an EMBL/GenBank/DDBJ whole genome shotgun (WGS) entry which is preliminary data.</text>
</comment>
<feature type="transmembrane region" description="Helical" evidence="1">
    <location>
        <begin position="80"/>
        <end position="104"/>
    </location>
</feature>
<dbReference type="Proteomes" id="UP000233343">
    <property type="component" value="Unassembled WGS sequence"/>
</dbReference>
<reference evidence="2 3" key="1">
    <citation type="journal article" date="2010" name="Int. J. Syst. Evol. Microbiol.">
        <title>Bacillus horneckiae sp. nov., isolated from a spacecraft-assembly clean room.</title>
        <authorList>
            <person name="Vaishampayan P."/>
            <person name="Probst A."/>
            <person name="Krishnamurthi S."/>
            <person name="Ghosh S."/>
            <person name="Osman S."/>
            <person name="McDowall A."/>
            <person name="Ruckmani A."/>
            <person name="Mayilraj S."/>
            <person name="Venkateswaran K."/>
        </authorList>
    </citation>
    <scope>NUCLEOTIDE SEQUENCE [LARGE SCALE GENOMIC DNA]</scope>
    <source>
        <strain evidence="3">1PO1SC</strain>
    </source>
</reference>
<organism evidence="2 3">
    <name type="scientific">Cytobacillus horneckiae</name>
    <dbReference type="NCBI Taxonomy" id="549687"/>
    <lineage>
        <taxon>Bacteria</taxon>
        <taxon>Bacillati</taxon>
        <taxon>Bacillota</taxon>
        <taxon>Bacilli</taxon>
        <taxon>Bacillales</taxon>
        <taxon>Bacillaceae</taxon>
        <taxon>Cytobacillus</taxon>
    </lineage>
</organism>
<evidence type="ECO:0000256" key="1">
    <source>
        <dbReference type="SAM" id="Phobius"/>
    </source>
</evidence>
<protein>
    <submittedName>
        <fullName evidence="2">Uncharacterized protein</fullName>
    </submittedName>
</protein>
<keyword evidence="1" id="KW-0812">Transmembrane</keyword>
<dbReference type="RefSeq" id="WP_066190250.1">
    <property type="nucleotide sequence ID" value="NZ_JAFDQP010000001.1"/>
</dbReference>
<proteinExistence type="predicted"/>
<keyword evidence="3" id="KW-1185">Reference proteome</keyword>
<accession>A0A2N0ZD93</accession>
<name>A0A2N0ZD93_9BACI</name>
<evidence type="ECO:0000313" key="2">
    <source>
        <dbReference type="EMBL" id="PKG27488.1"/>
    </source>
</evidence>
<gene>
    <name evidence="2" type="ORF">CWS20_18490</name>
</gene>
<feature type="transmembrane region" description="Helical" evidence="1">
    <location>
        <begin position="12"/>
        <end position="34"/>
    </location>
</feature>
<evidence type="ECO:0000313" key="3">
    <source>
        <dbReference type="Proteomes" id="UP000233343"/>
    </source>
</evidence>
<dbReference type="AlphaFoldDB" id="A0A2N0ZD93"/>
<keyword evidence="1" id="KW-1133">Transmembrane helix</keyword>